<dbReference type="GO" id="GO:0008757">
    <property type="term" value="F:S-adenosylmethionine-dependent methyltransferase activity"/>
    <property type="evidence" value="ECO:0007669"/>
    <property type="project" value="InterPro"/>
</dbReference>
<evidence type="ECO:0000259" key="4">
    <source>
        <dbReference type="Pfam" id="PF05175"/>
    </source>
</evidence>
<dbReference type="Pfam" id="PF05175">
    <property type="entry name" value="MTS"/>
    <property type="match status" value="1"/>
</dbReference>
<dbReference type="CDD" id="cd02440">
    <property type="entry name" value="AdoMet_MTases"/>
    <property type="match status" value="1"/>
</dbReference>
<dbReference type="PANTHER" id="PTHR47816">
    <property type="entry name" value="RIBOSOMAL RNA SMALL SUBUNIT METHYLTRANSFERASE C"/>
    <property type="match status" value="1"/>
</dbReference>
<sequence>MRSARLSRAIDTGLFTLPSEGRIAVLRPRIGDELGDLPRDRLLVATGFRPDHDWFAARGYACAPHATGEFAAAILCLPRAKAHARAMLAEASLLVAKGGPVVVDGQKTDGIDAVLKDLVPRVALSERLSKAHGKLAVFAAGADLSDWAARPAQVDGFTTLPGVFSADGIDRGSALLAGALPADLKGRVADFGAGWGYLARKVLSLSAVKECHLVEAEADALDCARLNIVDDRAQFHWADATTWKAPRGMDHIVMNPPFHTGRGADPALGAGFIAAAARSLNPQGALWMVANRHLPYDRSLTTLFREVAEIGGDGAYRLTRAAFPIRAR</sequence>
<accession>A0A2S0UP37</accession>
<dbReference type="PANTHER" id="PTHR47816:SF4">
    <property type="entry name" value="RIBOSOMAL RNA SMALL SUBUNIT METHYLTRANSFERASE C"/>
    <property type="match status" value="1"/>
</dbReference>
<keyword evidence="3" id="KW-0949">S-adenosyl-L-methionine</keyword>
<dbReference type="EMBL" id="CP028918">
    <property type="protein sequence ID" value="AWB49557.1"/>
    <property type="molecule type" value="Genomic_DNA"/>
</dbReference>
<keyword evidence="2" id="KW-0808">Transferase</keyword>
<dbReference type="InterPro" id="IPR007848">
    <property type="entry name" value="Small_mtfrase_dom"/>
</dbReference>
<keyword evidence="6" id="KW-1185">Reference proteome</keyword>
<name>A0A2S0UP37_9RHOB</name>
<evidence type="ECO:0000313" key="6">
    <source>
        <dbReference type="Proteomes" id="UP000244496"/>
    </source>
</evidence>
<dbReference type="KEGG" id="geh:HYN69_14545"/>
<organism evidence="5 6">
    <name type="scientific">Paragemmobacter aquarius</name>
    <dbReference type="NCBI Taxonomy" id="2169400"/>
    <lineage>
        <taxon>Bacteria</taxon>
        <taxon>Pseudomonadati</taxon>
        <taxon>Pseudomonadota</taxon>
        <taxon>Alphaproteobacteria</taxon>
        <taxon>Rhodobacterales</taxon>
        <taxon>Paracoccaceae</taxon>
        <taxon>Paragemmobacter</taxon>
    </lineage>
</organism>
<dbReference type="RefSeq" id="WP_108436374.1">
    <property type="nucleotide sequence ID" value="NZ_CP028918.1"/>
</dbReference>
<evidence type="ECO:0000256" key="3">
    <source>
        <dbReference type="ARBA" id="ARBA00022691"/>
    </source>
</evidence>
<gene>
    <name evidence="5" type="ORF">HYN69_14545</name>
</gene>
<dbReference type="OrthoDB" id="9816072at2"/>
<proteinExistence type="predicted"/>
<protein>
    <submittedName>
        <fullName evidence="5">MFS transporter</fullName>
    </submittedName>
</protein>
<dbReference type="Gene3D" id="3.40.50.150">
    <property type="entry name" value="Vaccinia Virus protein VP39"/>
    <property type="match status" value="2"/>
</dbReference>
<feature type="domain" description="Methyltransferase small" evidence="4">
    <location>
        <begin position="157"/>
        <end position="318"/>
    </location>
</feature>
<dbReference type="InterPro" id="IPR029063">
    <property type="entry name" value="SAM-dependent_MTases_sf"/>
</dbReference>
<dbReference type="InterPro" id="IPR046977">
    <property type="entry name" value="RsmC/RlmG"/>
</dbReference>
<dbReference type="SUPFAM" id="SSF53335">
    <property type="entry name" value="S-adenosyl-L-methionine-dependent methyltransferases"/>
    <property type="match status" value="1"/>
</dbReference>
<dbReference type="Proteomes" id="UP000244496">
    <property type="component" value="Chromosome"/>
</dbReference>
<evidence type="ECO:0000313" key="5">
    <source>
        <dbReference type="EMBL" id="AWB49557.1"/>
    </source>
</evidence>
<dbReference type="GO" id="GO:0032259">
    <property type="term" value="P:methylation"/>
    <property type="evidence" value="ECO:0007669"/>
    <property type="project" value="UniProtKB-KW"/>
</dbReference>
<evidence type="ECO:0000256" key="1">
    <source>
        <dbReference type="ARBA" id="ARBA00022603"/>
    </source>
</evidence>
<reference evidence="5 6" key="1">
    <citation type="submission" date="2018-04" db="EMBL/GenBank/DDBJ databases">
        <title>Genome sequencing of Gemmobacter.</title>
        <authorList>
            <person name="Yi H."/>
            <person name="Baek M.-G."/>
        </authorList>
    </citation>
    <scope>NUCLEOTIDE SEQUENCE [LARGE SCALE GENOMIC DNA]</scope>
    <source>
        <strain evidence="5 6">HYN0069</strain>
    </source>
</reference>
<evidence type="ECO:0000256" key="2">
    <source>
        <dbReference type="ARBA" id="ARBA00022679"/>
    </source>
</evidence>
<dbReference type="AlphaFoldDB" id="A0A2S0UP37"/>
<keyword evidence="1" id="KW-0489">Methyltransferase</keyword>